<evidence type="ECO:0000313" key="6">
    <source>
        <dbReference type="Proteomes" id="UP000053263"/>
    </source>
</evidence>
<feature type="region of interest" description="Disordered" evidence="2">
    <location>
        <begin position="891"/>
        <end position="936"/>
    </location>
</feature>
<reference evidence="5 6" key="1">
    <citation type="submission" date="2014-06" db="EMBL/GenBank/DDBJ databases">
        <title>Evolutionary Origins and Diversification of the Mycorrhizal Mutualists.</title>
        <authorList>
            <consortium name="DOE Joint Genome Institute"/>
            <consortium name="Mycorrhizal Genomics Consortium"/>
            <person name="Kohler A."/>
            <person name="Kuo A."/>
            <person name="Nagy L.G."/>
            <person name="Floudas D."/>
            <person name="Copeland A."/>
            <person name="Barry K.W."/>
            <person name="Cichocki N."/>
            <person name="Veneault-Fourrey C."/>
            <person name="LaButti K."/>
            <person name="Lindquist E.A."/>
            <person name="Lipzen A."/>
            <person name="Lundell T."/>
            <person name="Morin E."/>
            <person name="Murat C."/>
            <person name="Riley R."/>
            <person name="Ohm R."/>
            <person name="Sun H."/>
            <person name="Tunlid A."/>
            <person name="Henrissat B."/>
            <person name="Grigoriev I.V."/>
            <person name="Hibbett D.S."/>
            <person name="Martin F."/>
        </authorList>
    </citation>
    <scope>NUCLEOTIDE SEQUENCE [LARGE SCALE GENOMIC DNA]</scope>
    <source>
        <strain evidence="5 6">FD-325 SS-3</strain>
    </source>
</reference>
<evidence type="ECO:0000256" key="3">
    <source>
        <dbReference type="SAM" id="SignalP"/>
    </source>
</evidence>
<feature type="compositionally biased region" description="Low complexity" evidence="2">
    <location>
        <begin position="815"/>
        <end position="826"/>
    </location>
</feature>
<dbReference type="HOGENOM" id="CLU_002498_0_0_1"/>
<proteinExistence type="predicted"/>
<feature type="domain" description="C2H2-type" evidence="4">
    <location>
        <begin position="22"/>
        <end position="51"/>
    </location>
</feature>
<feature type="compositionally biased region" description="Acidic residues" evidence="2">
    <location>
        <begin position="1273"/>
        <end position="1293"/>
    </location>
</feature>
<protein>
    <recommendedName>
        <fullName evidence="4">C2H2-type domain-containing protein</fullName>
    </recommendedName>
</protein>
<gene>
    <name evidence="5" type="ORF">PLICRDRAFT_46731</name>
</gene>
<feature type="compositionally biased region" description="Low complexity" evidence="2">
    <location>
        <begin position="1259"/>
        <end position="1272"/>
    </location>
</feature>
<feature type="compositionally biased region" description="Acidic residues" evidence="2">
    <location>
        <begin position="1220"/>
        <end position="1234"/>
    </location>
</feature>
<keyword evidence="1" id="KW-0862">Zinc</keyword>
<feature type="compositionally biased region" description="Basic and acidic residues" evidence="2">
    <location>
        <begin position="1235"/>
        <end position="1252"/>
    </location>
</feature>
<sequence>MRWQSLLLIAFLWTLYVGMRKYSCIKTCGREFTDQHSLNLHQNRCVTAKNAENVSRQTQIEARKSRKRRKLEKAEDAAKLMSQALPDGSSSSAVVPDVEMGSVSDSAMDLDPDPDAAAATTDAAAAAAARHPSPSPPLTESGRHTRKTRIPARFADNLPAGPVPIPNPVLPPAESGAGRVLPRVILIVRDTIRTGMNKFGLFREYPHRPSYDPDAAVMTNELLRPSHTAAADPSPISTDSHSPPWPFANMSIYRLMQWFNSGSSLKSAGEVTRLAAEVITANDFDPLELKGFDAQRENARFDRAQALEADDLPGDGWVKDDLVIEVPTGARGDVAGTEHFVIPDFFHRDIVEMIKSTFSGAAARQFHLTPFKRLWKPSASGPEERVHDELYASDAWIDAHEKLQRQQREPGCDLERVIAGLMFWSDATHLTSFGTAKAWPIYLFFGNQSKYDRAKPSSGACHHLAYVPSIPDKIQSVFARLAGGLFSRKRKDSLLTHCRRELMQAAWSKLLTPEFLKAYYHGIVIRCADGIIRRVFPRIFTYSADYPEKVLLATIKNLGQCPCPRCLVLKVDIDKMGLTSDMRTRTAKLRGYFAEKVALAREFVYNRGIAVTGAAVERILKPFSLVPTTNVFAEKLAGAFDIHCALVVDLMHEFELGVFKDVFKHLIRLLYAAVPGGNAVIELNERFRQVPSFGRDTIRRFSNNVSEMKKLAARDFEDLLQCSIPVFEGLLPSPYDGAVRKLLYRLAEWHALAKLRMHTDSTLDLLESATTELGREMRSFRKGTCAQFQTMELPGEQAARARRKSRKKQDSTDLSAHSNRSAAAARKPSSNKTEGKQFNLITYKFHALADYVKTIRLFGTTDSYTSQIGELAHRWIKRLYSRTNKKNAIEQITRHERRETKFRQRREKELADTELRSKTKHSHHGGNESPDQDPLVDDAEVHHYISDSRNSPHEVTSFTRNFPDDPATKDFIPKLKNHLLGRLLNCEFDGDEMSDFTDAERNTVRIVNNRVYAVNTLRVNYTTYDVRREQDCMNPRTHSDVMVRSPETGPGASQFWYARVLGVFHANVYHSGPSAKNRSVQRMEFLWVRWFGSAIGYHSGSKRARLPKVGFVPDTDESAFGFLDPSLVIRGCHLIPAFVDGRTPALLNCTHSAGRAADEIDDWEAYYVNIFVDRDMFMRFLGGGVGHDISVQRRYDADEDTELRGGEDDPQDSDSNADYPMDDDENEDDSEELDADRSEDSGSEDREDRSVDDSEEGSGSDSDSSGTGFSSDLDNDTDGAEEFFTDDDEYGAL</sequence>
<feature type="compositionally biased region" description="Basic and acidic residues" evidence="2">
    <location>
        <begin position="1192"/>
        <end position="1207"/>
    </location>
</feature>
<feature type="region of interest" description="Disordered" evidence="2">
    <location>
        <begin position="791"/>
        <end position="833"/>
    </location>
</feature>
<accession>A0A0C9SQP0</accession>
<dbReference type="GO" id="GO:0008270">
    <property type="term" value="F:zinc ion binding"/>
    <property type="evidence" value="ECO:0007669"/>
    <property type="project" value="UniProtKB-KW"/>
</dbReference>
<keyword evidence="1" id="KW-0479">Metal-binding</keyword>
<evidence type="ECO:0000256" key="1">
    <source>
        <dbReference type="PROSITE-ProRule" id="PRU00042"/>
    </source>
</evidence>
<evidence type="ECO:0000259" key="4">
    <source>
        <dbReference type="PROSITE" id="PS50157"/>
    </source>
</evidence>
<organism evidence="5 6">
    <name type="scientific">Plicaturopsis crispa FD-325 SS-3</name>
    <dbReference type="NCBI Taxonomy" id="944288"/>
    <lineage>
        <taxon>Eukaryota</taxon>
        <taxon>Fungi</taxon>
        <taxon>Dikarya</taxon>
        <taxon>Basidiomycota</taxon>
        <taxon>Agaricomycotina</taxon>
        <taxon>Agaricomycetes</taxon>
        <taxon>Agaricomycetidae</taxon>
        <taxon>Amylocorticiales</taxon>
        <taxon>Amylocorticiaceae</taxon>
        <taxon>Plicatura</taxon>
        <taxon>Plicaturopsis crispa</taxon>
    </lineage>
</organism>
<dbReference type="Proteomes" id="UP000053263">
    <property type="component" value="Unassembled WGS sequence"/>
</dbReference>
<evidence type="ECO:0000313" key="5">
    <source>
        <dbReference type="EMBL" id="KII83957.1"/>
    </source>
</evidence>
<dbReference type="InterPro" id="IPR041078">
    <property type="entry name" value="Plavaka"/>
</dbReference>
<dbReference type="PROSITE" id="PS50157">
    <property type="entry name" value="ZINC_FINGER_C2H2_2"/>
    <property type="match status" value="1"/>
</dbReference>
<keyword evidence="6" id="KW-1185">Reference proteome</keyword>
<name>A0A0C9SQP0_PLICR</name>
<feature type="region of interest" description="Disordered" evidence="2">
    <location>
        <begin position="1192"/>
        <end position="1293"/>
    </location>
</feature>
<feature type="chain" id="PRO_5002220006" description="C2H2-type domain-containing protein" evidence="3">
    <location>
        <begin position="19"/>
        <end position="1293"/>
    </location>
</feature>
<feature type="compositionally biased region" description="Low complexity" evidence="2">
    <location>
        <begin position="115"/>
        <end position="132"/>
    </location>
</feature>
<keyword evidence="1" id="KW-0863">Zinc-finger</keyword>
<feature type="region of interest" description="Disordered" evidence="2">
    <location>
        <begin position="53"/>
        <end position="145"/>
    </location>
</feature>
<dbReference type="OrthoDB" id="2687259at2759"/>
<evidence type="ECO:0000256" key="2">
    <source>
        <dbReference type="SAM" id="MobiDB-lite"/>
    </source>
</evidence>
<feature type="signal peptide" evidence="3">
    <location>
        <begin position="1"/>
        <end position="18"/>
    </location>
</feature>
<dbReference type="InterPro" id="IPR013087">
    <property type="entry name" value="Znf_C2H2_type"/>
</dbReference>
<keyword evidence="3" id="KW-0732">Signal</keyword>
<feature type="compositionally biased region" description="Basic and acidic residues" evidence="2">
    <location>
        <begin position="892"/>
        <end position="917"/>
    </location>
</feature>
<dbReference type="Pfam" id="PF18759">
    <property type="entry name" value="Plavaka"/>
    <property type="match status" value="1"/>
</dbReference>
<dbReference type="EMBL" id="KN832573">
    <property type="protein sequence ID" value="KII83957.1"/>
    <property type="molecule type" value="Genomic_DNA"/>
</dbReference>